<organism evidence="3 4">
    <name type="scientific">Paralvinella palmiformis</name>
    <dbReference type="NCBI Taxonomy" id="53620"/>
    <lineage>
        <taxon>Eukaryota</taxon>
        <taxon>Metazoa</taxon>
        <taxon>Spiralia</taxon>
        <taxon>Lophotrochozoa</taxon>
        <taxon>Annelida</taxon>
        <taxon>Polychaeta</taxon>
        <taxon>Sedentaria</taxon>
        <taxon>Canalipalpata</taxon>
        <taxon>Terebellida</taxon>
        <taxon>Terebelliformia</taxon>
        <taxon>Alvinellidae</taxon>
        <taxon>Paralvinella</taxon>
    </lineage>
</organism>
<dbReference type="Pfam" id="PF00147">
    <property type="entry name" value="Fibrinogen_C"/>
    <property type="match status" value="1"/>
</dbReference>
<evidence type="ECO:0000256" key="1">
    <source>
        <dbReference type="SAM" id="SignalP"/>
    </source>
</evidence>
<dbReference type="PANTHER" id="PTHR19143:SF327">
    <property type="entry name" value="FI21813P1-RELATED"/>
    <property type="match status" value="1"/>
</dbReference>
<dbReference type="PROSITE" id="PS51406">
    <property type="entry name" value="FIBRINOGEN_C_2"/>
    <property type="match status" value="1"/>
</dbReference>
<feature type="domain" description="Fibrinogen C-terminal" evidence="2">
    <location>
        <begin position="80"/>
        <end position="314"/>
    </location>
</feature>
<feature type="signal peptide" evidence="1">
    <location>
        <begin position="1"/>
        <end position="22"/>
    </location>
</feature>
<evidence type="ECO:0000259" key="2">
    <source>
        <dbReference type="PROSITE" id="PS51406"/>
    </source>
</evidence>
<dbReference type="SUPFAM" id="SSF56496">
    <property type="entry name" value="Fibrinogen C-terminal domain-like"/>
    <property type="match status" value="1"/>
</dbReference>
<keyword evidence="1" id="KW-0732">Signal</keyword>
<evidence type="ECO:0000313" key="4">
    <source>
        <dbReference type="Proteomes" id="UP001208570"/>
    </source>
</evidence>
<dbReference type="PANTHER" id="PTHR19143">
    <property type="entry name" value="FIBRINOGEN/TENASCIN/ANGIOPOEITIN"/>
    <property type="match status" value="1"/>
</dbReference>
<dbReference type="EMBL" id="JAODUP010000542">
    <property type="protein sequence ID" value="KAK2147666.1"/>
    <property type="molecule type" value="Genomic_DNA"/>
</dbReference>
<sequence length="314" mass="36359">MKFLAILLCYSFMSSIASIGRGIIVRIENVGLVPERREHLTDEFVDTCAAFNIEHNGVAIPRYTQFRIEVADNINDYANVTLIGTKLGCGHNLFVSPLSVAETEKWNGRWTTCPLKEALMYENKEKCLYECQCRGSCEEIQVIMRRMDGSVDFYREWEDYKQGFGSLDGEFWAGNELVYRLTNDGRTYKLRINMTAYDGQSTYVKYNSFIIKSESNNYTFYADQYDYSSTGYNRLESNAGCMFSTGSIDNDNEDSHHFTKEYQAPWWYCNAVYETLTGRFAEYSSNITSTVGMWWFTESTKLFVKQVVMMIRPN</sequence>
<dbReference type="InterPro" id="IPR014716">
    <property type="entry name" value="Fibrinogen_a/b/g_C_1"/>
</dbReference>
<gene>
    <name evidence="3" type="ORF">LSH36_542g00014</name>
</gene>
<dbReference type="SMART" id="SM00186">
    <property type="entry name" value="FBG"/>
    <property type="match status" value="1"/>
</dbReference>
<evidence type="ECO:0000313" key="3">
    <source>
        <dbReference type="EMBL" id="KAK2147666.1"/>
    </source>
</evidence>
<feature type="chain" id="PRO_5042276085" description="Fibrinogen C-terminal domain-containing protein" evidence="1">
    <location>
        <begin position="23"/>
        <end position="314"/>
    </location>
</feature>
<dbReference type="Proteomes" id="UP001208570">
    <property type="component" value="Unassembled WGS sequence"/>
</dbReference>
<dbReference type="InterPro" id="IPR050373">
    <property type="entry name" value="Fibrinogen_C-term_domain"/>
</dbReference>
<comment type="caution">
    <text evidence="3">The sequence shown here is derived from an EMBL/GenBank/DDBJ whole genome shotgun (WGS) entry which is preliminary data.</text>
</comment>
<dbReference type="AlphaFoldDB" id="A0AAD9J7Z3"/>
<dbReference type="GO" id="GO:0005615">
    <property type="term" value="C:extracellular space"/>
    <property type="evidence" value="ECO:0007669"/>
    <property type="project" value="TreeGrafter"/>
</dbReference>
<name>A0AAD9J7Z3_9ANNE</name>
<dbReference type="InterPro" id="IPR036056">
    <property type="entry name" value="Fibrinogen-like_C"/>
</dbReference>
<keyword evidence="4" id="KW-1185">Reference proteome</keyword>
<proteinExistence type="predicted"/>
<dbReference type="InterPro" id="IPR002181">
    <property type="entry name" value="Fibrinogen_a/b/g_C_dom"/>
</dbReference>
<accession>A0AAD9J7Z3</accession>
<protein>
    <recommendedName>
        <fullName evidence="2">Fibrinogen C-terminal domain-containing protein</fullName>
    </recommendedName>
</protein>
<reference evidence="3" key="1">
    <citation type="journal article" date="2023" name="Mol. Biol. Evol.">
        <title>Third-Generation Sequencing Reveals the Adaptive Role of the Epigenome in Three Deep-Sea Polychaetes.</title>
        <authorList>
            <person name="Perez M."/>
            <person name="Aroh O."/>
            <person name="Sun Y."/>
            <person name="Lan Y."/>
            <person name="Juniper S.K."/>
            <person name="Young C.R."/>
            <person name="Angers B."/>
            <person name="Qian P.Y."/>
        </authorList>
    </citation>
    <scope>NUCLEOTIDE SEQUENCE</scope>
    <source>
        <strain evidence="3">P08H-3</strain>
    </source>
</reference>
<dbReference type="Gene3D" id="3.90.215.10">
    <property type="entry name" value="Gamma Fibrinogen, chain A, domain 1"/>
    <property type="match status" value="1"/>
</dbReference>